<accession>A0AAU9M6H8</accession>
<name>A0AAU9M6H8_9ASTR</name>
<evidence type="ECO:0000313" key="3">
    <source>
        <dbReference type="Proteomes" id="UP001157418"/>
    </source>
</evidence>
<dbReference type="AlphaFoldDB" id="A0AAU9M6H8"/>
<dbReference type="Proteomes" id="UP001157418">
    <property type="component" value="Unassembled WGS sequence"/>
</dbReference>
<sequence length="288" mass="32689">MSAVASKVDYWMLERYSHEYHLSLVLGIQVLSSSSSILDAPPGKVGFYLQHLACGLWLPPSCFFLEVLCFYKVHLIQLFLNAVSKIVTFEVFCVAHEIPLDVSLFHYFYRLKKYGDWFSFCIRHFPLSPDLVHSSRNWKNGSKFSFQLTAYLGSDIPPKSIVVDDVVPDQNVDQVTVTLESPLALPGGCCLYVLFKEELNEACRFITREEKIFSSMLGQDLQFFYGLLTLQNRFLAAVVNVRIGKGMNLFSEEMLLKAGEMYVINTLSGCCGQGKVFRRSRDARPGEV</sequence>
<comment type="caution">
    <text evidence="2">The sequence shown here is derived from an EMBL/GenBank/DDBJ whole genome shotgun (WGS) entry which is preliminary data.</text>
</comment>
<proteinExistence type="predicted"/>
<reference evidence="2 3" key="1">
    <citation type="submission" date="2022-01" db="EMBL/GenBank/DDBJ databases">
        <authorList>
            <person name="Xiong W."/>
            <person name="Schranz E."/>
        </authorList>
    </citation>
    <scope>NUCLEOTIDE SEQUENCE [LARGE SCALE GENOMIC DNA]</scope>
</reference>
<dbReference type="Pfam" id="PF04195">
    <property type="entry name" value="Transposase_28"/>
    <property type="match status" value="1"/>
</dbReference>
<keyword evidence="3" id="KW-1185">Reference proteome</keyword>
<feature type="domain" description="Transposase (putative) gypsy type" evidence="1">
    <location>
        <begin position="48"/>
        <end position="112"/>
    </location>
</feature>
<evidence type="ECO:0000259" key="1">
    <source>
        <dbReference type="Pfam" id="PF04195"/>
    </source>
</evidence>
<dbReference type="EMBL" id="CAKMRJ010001112">
    <property type="protein sequence ID" value="CAH1421096.1"/>
    <property type="molecule type" value="Genomic_DNA"/>
</dbReference>
<organism evidence="2 3">
    <name type="scientific">Lactuca virosa</name>
    <dbReference type="NCBI Taxonomy" id="75947"/>
    <lineage>
        <taxon>Eukaryota</taxon>
        <taxon>Viridiplantae</taxon>
        <taxon>Streptophyta</taxon>
        <taxon>Embryophyta</taxon>
        <taxon>Tracheophyta</taxon>
        <taxon>Spermatophyta</taxon>
        <taxon>Magnoliopsida</taxon>
        <taxon>eudicotyledons</taxon>
        <taxon>Gunneridae</taxon>
        <taxon>Pentapetalae</taxon>
        <taxon>asterids</taxon>
        <taxon>campanulids</taxon>
        <taxon>Asterales</taxon>
        <taxon>Asteraceae</taxon>
        <taxon>Cichorioideae</taxon>
        <taxon>Cichorieae</taxon>
        <taxon>Lactucinae</taxon>
        <taxon>Lactuca</taxon>
    </lineage>
</organism>
<dbReference type="InterPro" id="IPR007321">
    <property type="entry name" value="Transposase_28"/>
</dbReference>
<evidence type="ECO:0000313" key="2">
    <source>
        <dbReference type="EMBL" id="CAH1421096.1"/>
    </source>
</evidence>
<gene>
    <name evidence="2" type="ORF">LVIROSA_LOCUS8512</name>
</gene>
<protein>
    <recommendedName>
        <fullName evidence="1">Transposase (putative) gypsy type domain-containing protein</fullName>
    </recommendedName>
</protein>